<evidence type="ECO:0008006" key="3">
    <source>
        <dbReference type="Google" id="ProtNLM"/>
    </source>
</evidence>
<protein>
    <recommendedName>
        <fullName evidence="3">SMI1/KNR4 family protein</fullName>
    </recommendedName>
</protein>
<dbReference type="EMBL" id="CP017146">
    <property type="protein sequence ID" value="QHO68876.1"/>
    <property type="molecule type" value="Genomic_DNA"/>
</dbReference>
<gene>
    <name evidence="1" type="ORF">BHD05_03690</name>
</gene>
<evidence type="ECO:0000313" key="2">
    <source>
        <dbReference type="Proteomes" id="UP000464507"/>
    </source>
</evidence>
<dbReference type="Proteomes" id="UP000464507">
    <property type="component" value="Chromosome"/>
</dbReference>
<sequence length="161" mass="18320">MTQVGLDEIERKYQLPLPADVRALWGWHDGADRTANSGFGDLFPQLTSAIDWAALTLRIRRDGDADDIWGADREPSAATRWVTLKGGQTSTEIDVTDPARGDCLVFIQDPTSPLDGFPRFTLTESIEGWILAVEIGYWYVEDGRWQYRPENYPSTPDRWRM</sequence>
<dbReference type="AlphaFoldDB" id="A0A7L5AFY1"/>
<evidence type="ECO:0000313" key="1">
    <source>
        <dbReference type="EMBL" id="QHO68876.1"/>
    </source>
</evidence>
<name>A0A7L5AFY1_9MICO</name>
<reference evidence="1 2" key="1">
    <citation type="submission" date="2016-09" db="EMBL/GenBank/DDBJ databases">
        <title>Complete genome sequence of microbes from the polar regions.</title>
        <authorList>
            <person name="Liao L."/>
            <person name="Chen B."/>
        </authorList>
    </citation>
    <scope>NUCLEOTIDE SEQUENCE [LARGE SCALE GENOMIC DNA]</scope>
    <source>
        <strain evidence="1 2">ZS314</strain>
    </source>
</reference>
<accession>A0A7L5AFY1</accession>
<keyword evidence="2" id="KW-1185">Reference proteome</keyword>
<dbReference type="KEGG" id="mant:BHD05_03690"/>
<dbReference type="OrthoDB" id="4823070at2"/>
<dbReference type="RefSeq" id="WP_161885238.1">
    <property type="nucleotide sequence ID" value="NZ_CP017146.1"/>
</dbReference>
<organism evidence="1 2">
    <name type="scientific">Marisediminicola antarctica</name>
    <dbReference type="NCBI Taxonomy" id="674079"/>
    <lineage>
        <taxon>Bacteria</taxon>
        <taxon>Bacillati</taxon>
        <taxon>Actinomycetota</taxon>
        <taxon>Actinomycetes</taxon>
        <taxon>Micrococcales</taxon>
        <taxon>Microbacteriaceae</taxon>
        <taxon>Marisediminicola</taxon>
    </lineage>
</organism>
<proteinExistence type="predicted"/>